<accession>A0A8H7Y5P4</accession>
<organism evidence="2">
    <name type="scientific">Psilocybe cubensis</name>
    <name type="common">Psychedelic mushroom</name>
    <name type="synonym">Stropharia cubensis</name>
    <dbReference type="NCBI Taxonomy" id="181762"/>
    <lineage>
        <taxon>Eukaryota</taxon>
        <taxon>Fungi</taxon>
        <taxon>Dikarya</taxon>
        <taxon>Basidiomycota</taxon>
        <taxon>Agaricomycotina</taxon>
        <taxon>Agaricomycetes</taxon>
        <taxon>Agaricomycetidae</taxon>
        <taxon>Agaricales</taxon>
        <taxon>Agaricineae</taxon>
        <taxon>Strophariaceae</taxon>
        <taxon>Psilocybe</taxon>
    </lineage>
</organism>
<feature type="compositionally biased region" description="Polar residues" evidence="1">
    <location>
        <begin position="14"/>
        <end position="29"/>
    </location>
</feature>
<comment type="caution">
    <text evidence="2">The sequence shown here is derived from an EMBL/GenBank/DDBJ whole genome shotgun (WGS) entry which is preliminary data.</text>
</comment>
<feature type="compositionally biased region" description="Low complexity" evidence="1">
    <location>
        <begin position="460"/>
        <end position="478"/>
    </location>
</feature>
<feature type="compositionally biased region" description="Polar residues" evidence="1">
    <location>
        <begin position="558"/>
        <end position="567"/>
    </location>
</feature>
<feature type="compositionally biased region" description="Low complexity" evidence="1">
    <location>
        <begin position="419"/>
        <end position="430"/>
    </location>
</feature>
<feature type="compositionally biased region" description="Basic residues" evidence="1">
    <location>
        <begin position="498"/>
        <end position="509"/>
    </location>
</feature>
<feature type="compositionally biased region" description="Polar residues" evidence="1">
    <location>
        <begin position="479"/>
        <end position="488"/>
    </location>
</feature>
<proteinExistence type="predicted"/>
<protein>
    <submittedName>
        <fullName evidence="2">Uncharacterized protein</fullName>
    </submittedName>
</protein>
<feature type="region of interest" description="Disordered" evidence="1">
    <location>
        <begin position="415"/>
        <end position="575"/>
    </location>
</feature>
<evidence type="ECO:0000256" key="1">
    <source>
        <dbReference type="SAM" id="MobiDB-lite"/>
    </source>
</evidence>
<name>A0A8H7Y5P4_PSICU</name>
<gene>
    <name evidence="2" type="ORF">JR316_002631</name>
</gene>
<sequence length="626" mass="70164">MPTNASPDADPLPSTANATTHNGPRNGQTAEGDFPPEESNIWTTKEMRVLKKHVQPYKDTSKSSKADYIQNTVIPELQATWDHRYSRRARKEDKQLHKEWKVKKHRIFNWFRNHASNRIGVKLEGLNSRITFQTVFREEKLAEIDSEVALLSGNAARGSKDWMKFYQQGRKQVEARLTQEERDRFMEILEEWNKKGVSKSMKAKTQTSDLALDDVRIPSFGQLFPSELAAFRRAFVQYLVHISEIEKGVANPALPDASFHEKSLKFSSNGFPIVPSPIYGSTGKEVAYAQKSIIRIYMNKVYALAKDRPGSSVPWDALERRSAEMIDPEYWPSSIPVTDPSRLRLESTSAILKLWRDRQAQGDIPFKFSKVFGNGYDIMEPLYPSNLFDGLEAHPIPPPPAAITKRCLRQKAIRLQTQSSSNSESSNLSEFDNGRGSPASAMPRTTARFEVTPETDETPTDAPSRSSEPPSLPSRSSPTIVNPSSSPTPEVEEAPPKPARKIMPRKRTKPYVGTAEMDGPDEESSVPAPVKPKPTRRIQPRKKTKPYSDPLDTVEESGVQTGTTQDTDNTRAGRDVTCDAFVETVTSPDTDETRARRNVTSDALALQEASLLVVAGKRQRKKTLKA</sequence>
<reference evidence="2" key="1">
    <citation type="submission" date="2021-02" db="EMBL/GenBank/DDBJ databases">
        <title>Psilocybe cubensis genome.</title>
        <authorList>
            <person name="Mckernan K.J."/>
            <person name="Crawford S."/>
            <person name="Trippe A."/>
            <person name="Kane L.T."/>
            <person name="Mclaughlin S."/>
        </authorList>
    </citation>
    <scope>NUCLEOTIDE SEQUENCE [LARGE SCALE GENOMIC DNA]</scope>
    <source>
        <strain evidence="2">MGC-MH-2018</strain>
    </source>
</reference>
<dbReference type="EMBL" id="JAFIQS010000002">
    <property type="protein sequence ID" value="KAG5173123.1"/>
    <property type="molecule type" value="Genomic_DNA"/>
</dbReference>
<feature type="compositionally biased region" description="Basic residues" evidence="1">
    <location>
        <begin position="533"/>
        <end position="545"/>
    </location>
</feature>
<feature type="region of interest" description="Disordered" evidence="1">
    <location>
        <begin position="1"/>
        <end position="42"/>
    </location>
</feature>
<dbReference type="AlphaFoldDB" id="A0A8H7Y5P4"/>
<evidence type="ECO:0000313" key="2">
    <source>
        <dbReference type="EMBL" id="KAG5173123.1"/>
    </source>
</evidence>